<dbReference type="InterPro" id="IPR036010">
    <property type="entry name" value="2Fe-2S_ferredoxin-like_sf"/>
</dbReference>
<sequence>MALAMRSSFAARVGASRPAVRASRPATRMTCSAFKVTLKTSSGEKVIECAPDTFVLDAAEEAGIELPYSCRSGGCNSCAGKILEGSVDQSDQNYLSEDQIKEGFALLCVSYPKSDLVVLTDQSENV</sequence>
<comment type="similarity">
    <text evidence="1 8">Belongs to the 2Fe2S plant-type ferredoxin family.</text>
</comment>
<dbReference type="GO" id="GO:0009055">
    <property type="term" value="F:electron transfer activity"/>
    <property type="evidence" value="ECO:0007669"/>
    <property type="project" value="InterPro"/>
</dbReference>
<evidence type="ECO:0000256" key="5">
    <source>
        <dbReference type="ARBA" id="ARBA00022982"/>
    </source>
</evidence>
<evidence type="ECO:0000256" key="3">
    <source>
        <dbReference type="ARBA" id="ARBA00022714"/>
    </source>
</evidence>
<accession>A0A150GFJ1</accession>
<comment type="cofactor">
    <cofactor evidence="8">
        <name>[2Fe-2S] cluster</name>
        <dbReference type="ChEBI" id="CHEBI:190135"/>
    </cofactor>
    <text evidence="8">Binds 1 [2Fe-2S] cluster.</text>
</comment>
<keyword evidence="11" id="KW-1185">Reference proteome</keyword>
<keyword evidence="8" id="KW-0934">Plastid</keyword>
<dbReference type="STRING" id="33097.A0A150GFJ1"/>
<reference evidence="11" key="1">
    <citation type="journal article" date="2016" name="Nat. Commun.">
        <title>The Gonium pectorale genome demonstrates co-option of cell cycle regulation during the evolution of multicellularity.</title>
        <authorList>
            <person name="Hanschen E.R."/>
            <person name="Marriage T.N."/>
            <person name="Ferris P.J."/>
            <person name="Hamaji T."/>
            <person name="Toyoda A."/>
            <person name="Fujiyama A."/>
            <person name="Neme R."/>
            <person name="Noguchi H."/>
            <person name="Minakuchi Y."/>
            <person name="Suzuki M."/>
            <person name="Kawai-Toyooka H."/>
            <person name="Smith D.R."/>
            <person name="Sparks H."/>
            <person name="Anderson J."/>
            <person name="Bakaric R."/>
            <person name="Luria V."/>
            <person name="Karger A."/>
            <person name="Kirschner M.W."/>
            <person name="Durand P.M."/>
            <person name="Michod R.E."/>
            <person name="Nozaki H."/>
            <person name="Olson B.J."/>
        </authorList>
    </citation>
    <scope>NUCLEOTIDE SEQUENCE [LARGE SCALE GENOMIC DNA]</scope>
    <source>
        <strain evidence="11">NIES-2863</strain>
    </source>
</reference>
<evidence type="ECO:0000256" key="7">
    <source>
        <dbReference type="ARBA" id="ARBA00023014"/>
    </source>
</evidence>
<keyword evidence="5 8" id="KW-0249">Electron transport</keyword>
<dbReference type="InterPro" id="IPR023383">
    <property type="entry name" value="Ferredoxin_transit_pept"/>
</dbReference>
<evidence type="ECO:0000256" key="4">
    <source>
        <dbReference type="ARBA" id="ARBA00022723"/>
    </source>
</evidence>
<protein>
    <recommendedName>
        <fullName evidence="8">Ferredoxin</fullName>
    </recommendedName>
</protein>
<dbReference type="Pfam" id="PF11591">
    <property type="entry name" value="2Fe-2S_Ferredox"/>
    <property type="match status" value="1"/>
</dbReference>
<dbReference type="SUPFAM" id="SSF54292">
    <property type="entry name" value="2Fe-2S ferredoxin-like"/>
    <property type="match status" value="1"/>
</dbReference>
<organism evidence="10 11">
    <name type="scientific">Gonium pectorale</name>
    <name type="common">Green alga</name>
    <dbReference type="NCBI Taxonomy" id="33097"/>
    <lineage>
        <taxon>Eukaryota</taxon>
        <taxon>Viridiplantae</taxon>
        <taxon>Chlorophyta</taxon>
        <taxon>core chlorophytes</taxon>
        <taxon>Chlorophyceae</taxon>
        <taxon>CS clade</taxon>
        <taxon>Chlamydomonadales</taxon>
        <taxon>Volvocaceae</taxon>
        <taxon>Gonium</taxon>
    </lineage>
</organism>
<comment type="subcellular location">
    <subcellularLocation>
        <location evidence="8">Plastid</location>
        <location evidence="8">Chloroplast</location>
    </subcellularLocation>
</comment>
<dbReference type="AlphaFoldDB" id="A0A150GFJ1"/>
<dbReference type="GO" id="GO:0022900">
    <property type="term" value="P:electron transport chain"/>
    <property type="evidence" value="ECO:0007669"/>
    <property type="project" value="InterPro"/>
</dbReference>
<keyword evidence="4 8" id="KW-0479">Metal-binding</keyword>
<gene>
    <name evidence="10" type="ORF">GPECTOR_26g487</name>
</gene>
<dbReference type="Proteomes" id="UP000075714">
    <property type="component" value="Unassembled WGS sequence"/>
</dbReference>
<dbReference type="PANTHER" id="PTHR43112:SF3">
    <property type="entry name" value="FERREDOXIN-2, CHLOROPLASTIC"/>
    <property type="match status" value="1"/>
</dbReference>
<dbReference type="Pfam" id="PF00111">
    <property type="entry name" value="Fer2"/>
    <property type="match status" value="1"/>
</dbReference>
<dbReference type="NCBIfam" id="TIGR02008">
    <property type="entry name" value="fdx_plant"/>
    <property type="match status" value="1"/>
</dbReference>
<evidence type="ECO:0000256" key="1">
    <source>
        <dbReference type="ARBA" id="ARBA00007874"/>
    </source>
</evidence>
<keyword evidence="2 8" id="KW-0813">Transport</keyword>
<evidence type="ECO:0000256" key="2">
    <source>
        <dbReference type="ARBA" id="ARBA00022448"/>
    </source>
</evidence>
<dbReference type="PANTHER" id="PTHR43112">
    <property type="entry name" value="FERREDOXIN"/>
    <property type="match status" value="1"/>
</dbReference>
<dbReference type="InterPro" id="IPR001041">
    <property type="entry name" value="2Fe-2S_ferredoxin-type"/>
</dbReference>
<dbReference type="InterPro" id="IPR012675">
    <property type="entry name" value="Beta-grasp_dom_sf"/>
</dbReference>
<dbReference type="GO" id="GO:0009507">
    <property type="term" value="C:chloroplast"/>
    <property type="evidence" value="ECO:0007669"/>
    <property type="project" value="UniProtKB-SubCell"/>
</dbReference>
<dbReference type="GO" id="GO:0051537">
    <property type="term" value="F:2 iron, 2 sulfur cluster binding"/>
    <property type="evidence" value="ECO:0007669"/>
    <property type="project" value="UniProtKB-KW"/>
</dbReference>
<proteinExistence type="inferred from homology"/>
<evidence type="ECO:0000259" key="9">
    <source>
        <dbReference type="PROSITE" id="PS51085"/>
    </source>
</evidence>
<dbReference type="GO" id="GO:0046872">
    <property type="term" value="F:metal ion binding"/>
    <property type="evidence" value="ECO:0007669"/>
    <property type="project" value="UniProtKB-KW"/>
</dbReference>
<comment type="caution">
    <text evidence="10">The sequence shown here is derived from an EMBL/GenBank/DDBJ whole genome shotgun (WGS) entry which is preliminary data.</text>
</comment>
<keyword evidence="8" id="KW-0150">Chloroplast</keyword>
<feature type="domain" description="2Fe-2S ferredoxin-type" evidence="9">
    <location>
        <begin position="34"/>
        <end position="124"/>
    </location>
</feature>
<dbReference type="PROSITE" id="PS51085">
    <property type="entry name" value="2FE2S_FER_2"/>
    <property type="match status" value="1"/>
</dbReference>
<evidence type="ECO:0000256" key="6">
    <source>
        <dbReference type="ARBA" id="ARBA00023004"/>
    </source>
</evidence>
<dbReference type="EMBL" id="LSYV01000027">
    <property type="protein sequence ID" value="KXZ48584.1"/>
    <property type="molecule type" value="Genomic_DNA"/>
</dbReference>
<evidence type="ECO:0000313" key="11">
    <source>
        <dbReference type="Proteomes" id="UP000075714"/>
    </source>
</evidence>
<evidence type="ECO:0000313" key="10">
    <source>
        <dbReference type="EMBL" id="KXZ48584.1"/>
    </source>
</evidence>
<keyword evidence="3 8" id="KW-0001">2Fe-2S</keyword>
<dbReference type="InterPro" id="IPR010241">
    <property type="entry name" value="Fd_pln"/>
</dbReference>
<name>A0A150GFJ1_GONPE</name>
<keyword evidence="6 8" id="KW-0408">Iron</keyword>
<keyword evidence="7 8" id="KW-0411">Iron-sulfur</keyword>
<dbReference type="OrthoDB" id="1885901at2759"/>
<evidence type="ECO:0000256" key="8">
    <source>
        <dbReference type="RuleBase" id="RU364001"/>
    </source>
</evidence>
<dbReference type="Gene3D" id="3.10.20.30">
    <property type="match status" value="1"/>
</dbReference>
<dbReference type="CDD" id="cd00207">
    <property type="entry name" value="fer2"/>
    <property type="match status" value="1"/>
</dbReference>
<comment type="function">
    <text evidence="8">Ferredoxins are iron-sulfur proteins that transfer electrons in a wide variety of metabolic reactions.</text>
</comment>